<evidence type="ECO:0000313" key="9">
    <source>
        <dbReference type="Proteomes" id="UP000626109"/>
    </source>
</evidence>
<organism evidence="8 9">
    <name type="scientific">Polarella glacialis</name>
    <name type="common">Dinoflagellate</name>
    <dbReference type="NCBI Taxonomy" id="89957"/>
    <lineage>
        <taxon>Eukaryota</taxon>
        <taxon>Sar</taxon>
        <taxon>Alveolata</taxon>
        <taxon>Dinophyceae</taxon>
        <taxon>Suessiales</taxon>
        <taxon>Suessiaceae</taxon>
        <taxon>Polarella</taxon>
    </lineage>
</organism>
<dbReference type="SMART" id="SM00855">
    <property type="entry name" value="PGAM"/>
    <property type="match status" value="1"/>
</dbReference>
<dbReference type="InterPro" id="IPR002048">
    <property type="entry name" value="EF_hand_dom"/>
</dbReference>
<dbReference type="Gene3D" id="1.10.238.10">
    <property type="entry name" value="EF-hand"/>
    <property type="match status" value="1"/>
</dbReference>
<evidence type="ECO:0000256" key="5">
    <source>
        <dbReference type="ARBA" id="ARBA00040722"/>
    </source>
</evidence>
<protein>
    <recommendedName>
        <fullName evidence="4">Serine/threonine-protein phosphatase PGAM5, mitochondrial</fullName>
    </recommendedName>
    <alternativeName>
        <fullName evidence="5">Serine/threonine-protein phosphatase Pgam5, mitochondrial</fullName>
    </alternativeName>
</protein>
<dbReference type="PANTHER" id="PTHR20935:SF0">
    <property type="entry name" value="SERINE_THREONINE-PROTEIN PHOSPHATASE PGAM5, MITOCHONDRIAL"/>
    <property type="match status" value="1"/>
</dbReference>
<dbReference type="InterPro" id="IPR013078">
    <property type="entry name" value="His_Pase_superF_clade-1"/>
</dbReference>
<dbReference type="EMBL" id="CAJNNW010025941">
    <property type="protein sequence ID" value="CAE8681262.1"/>
    <property type="molecule type" value="Genomic_DNA"/>
</dbReference>
<gene>
    <name evidence="8" type="ORF">PGLA2088_LOCUS22344</name>
</gene>
<dbReference type="SUPFAM" id="SSF47473">
    <property type="entry name" value="EF-hand"/>
    <property type="match status" value="1"/>
</dbReference>
<comment type="similarity">
    <text evidence="1">Belongs to the phosphoglycerate mutase family. BPG-dependent PGAM subfamily.</text>
</comment>
<evidence type="ECO:0000256" key="6">
    <source>
        <dbReference type="SAM" id="MobiDB-lite"/>
    </source>
</evidence>
<dbReference type="InterPro" id="IPR018247">
    <property type="entry name" value="EF_Hand_1_Ca_BS"/>
</dbReference>
<evidence type="ECO:0000259" key="7">
    <source>
        <dbReference type="PROSITE" id="PS50222"/>
    </source>
</evidence>
<dbReference type="GO" id="GO:0090141">
    <property type="term" value="P:positive regulation of mitochondrial fission"/>
    <property type="evidence" value="ECO:0007669"/>
    <property type="project" value="TreeGrafter"/>
</dbReference>
<dbReference type="InterPro" id="IPR051021">
    <property type="entry name" value="Mito_Ser/Thr_phosphatase"/>
</dbReference>
<evidence type="ECO:0000256" key="2">
    <source>
        <dbReference type="ARBA" id="ARBA00022801"/>
    </source>
</evidence>
<comment type="caution">
    <text evidence="8">The sequence shown here is derived from an EMBL/GenBank/DDBJ whole genome shotgun (WGS) entry which is preliminary data.</text>
</comment>
<dbReference type="PANTHER" id="PTHR20935">
    <property type="entry name" value="PHOSPHOGLYCERATE MUTASE-RELATED"/>
    <property type="match status" value="1"/>
</dbReference>
<dbReference type="AlphaFoldDB" id="A0A813JPM6"/>
<dbReference type="GO" id="GO:0005739">
    <property type="term" value="C:mitochondrion"/>
    <property type="evidence" value="ECO:0007669"/>
    <property type="project" value="TreeGrafter"/>
</dbReference>
<dbReference type="Pfam" id="PF00300">
    <property type="entry name" value="His_Phos_1"/>
    <property type="match status" value="2"/>
</dbReference>
<dbReference type="SUPFAM" id="SSF53254">
    <property type="entry name" value="Phosphoglycerate mutase-like"/>
    <property type="match status" value="1"/>
</dbReference>
<dbReference type="CDD" id="cd07067">
    <property type="entry name" value="HP_PGM_like"/>
    <property type="match status" value="1"/>
</dbReference>
<keyword evidence="2" id="KW-0378">Hydrolase</keyword>
<evidence type="ECO:0000313" key="8">
    <source>
        <dbReference type="EMBL" id="CAE8681262.1"/>
    </source>
</evidence>
<dbReference type="CDD" id="cd00051">
    <property type="entry name" value="EFh"/>
    <property type="match status" value="1"/>
</dbReference>
<feature type="region of interest" description="Disordered" evidence="6">
    <location>
        <begin position="627"/>
        <end position="654"/>
    </location>
</feature>
<reference evidence="8" key="1">
    <citation type="submission" date="2021-02" db="EMBL/GenBank/DDBJ databases">
        <authorList>
            <person name="Dougan E. K."/>
            <person name="Rhodes N."/>
            <person name="Thang M."/>
            <person name="Chan C."/>
        </authorList>
    </citation>
    <scope>NUCLEOTIDE SEQUENCE</scope>
</reference>
<name>A0A813JPM6_POLGL</name>
<dbReference type="GO" id="GO:0005509">
    <property type="term" value="F:calcium ion binding"/>
    <property type="evidence" value="ECO:0007669"/>
    <property type="project" value="InterPro"/>
</dbReference>
<sequence>MPGPGLVDHTGKPFPSFEEGIKKNGFEKFVVSLLESASWAALTNNNNNNNSNNNNNNGEHEGDMLNQAWQYMHMYPNKVDLGKVVTGEFVFSSAGIPLLDRTFRAPAFHWFLPWGTQAKINFVNHPSVTQSVINALDNKGNSALFYCHVGHYQAGCKSDSSALRSLLADPRFLCLEFPRFGVPDFFWDARKVEVLIRRNMALSSRAAHAKKSKAMVNSNHGGCSLLHNICDESLLRGTAPVSLIRLLRSHPEFRAINHVASGGLRFPSSDHIYVPTCVAAVLFKSYTIARAKLVEALLEPHASGDESQDFRIRKWHSLAEIAKTSGYPRKIISLITARSDNSSNNRAAAVLAKPRVRTGPMKRSAAAVAKKTIAKPKPKAQVKSVVKKPAAKRGPMYDLAGFGDFGDPWDYWSVGACQRRQVEGSLRLSQNNTLWLKLKKSKVHRPAHSAGDRPRMSWNQLTEEEKKEFVEYAEPKFKSLDLDGDGFLSMHELRLGMTSPGGGIPHNWDQMVNEADVDGDGQLNLVNVIQSSRFGIADVTFLAVMYGKLEYVEDTLKRRVTYSTSTIYADSVALSSALLQSREPLALALTSCDEPVSQAAGSEAAVDDWFSNPALCSDTCGRWSRVWQPDWDGRAPPPADGKGKGEKSKTKPQGKVRHLLLIRHGQYDLEDEEHGLTDLGREQVKRLGERLATEARGLRKDRYGEIKVKYAGIWVSDVTRARQTAEILATILEGVALNPPDPLLAEGYPTVPHPCSKSAKIKPANLWEESARLEAGFRKYVHRAVDHKRLAEKQRRKEEKRRKELGDGFHPGEEGAKAEEEKGAESTSGEPEHTYEVIVCHMNVIRYFTMRALQLPPEAWLRMRGDNTGITEIAIHPDGRVSLHRFADVGHLPVEMVTFH</sequence>
<evidence type="ECO:0000256" key="4">
    <source>
        <dbReference type="ARBA" id="ARBA00039765"/>
    </source>
</evidence>
<evidence type="ECO:0000256" key="3">
    <source>
        <dbReference type="ARBA" id="ARBA00022837"/>
    </source>
</evidence>
<dbReference type="InterPro" id="IPR029033">
    <property type="entry name" value="His_PPase_superfam"/>
</dbReference>
<dbReference type="PROSITE" id="PS50222">
    <property type="entry name" value="EF_HAND_2"/>
    <property type="match status" value="1"/>
</dbReference>
<accession>A0A813JPM6</accession>
<keyword evidence="3" id="KW-0106">Calcium</keyword>
<dbReference type="Proteomes" id="UP000626109">
    <property type="component" value="Unassembled WGS sequence"/>
</dbReference>
<dbReference type="GO" id="GO:0004722">
    <property type="term" value="F:protein serine/threonine phosphatase activity"/>
    <property type="evidence" value="ECO:0007669"/>
    <property type="project" value="TreeGrafter"/>
</dbReference>
<evidence type="ECO:0000256" key="1">
    <source>
        <dbReference type="ARBA" id="ARBA00006717"/>
    </source>
</evidence>
<dbReference type="InterPro" id="IPR011992">
    <property type="entry name" value="EF-hand-dom_pair"/>
</dbReference>
<dbReference type="Gene3D" id="3.40.50.1240">
    <property type="entry name" value="Phosphoglycerate mutase-like"/>
    <property type="match status" value="1"/>
</dbReference>
<feature type="domain" description="EF-hand" evidence="7">
    <location>
        <begin position="477"/>
        <end position="503"/>
    </location>
</feature>
<feature type="region of interest" description="Disordered" evidence="6">
    <location>
        <begin position="791"/>
        <end position="830"/>
    </location>
</feature>
<proteinExistence type="inferred from homology"/>
<dbReference type="PROSITE" id="PS00018">
    <property type="entry name" value="EF_HAND_1"/>
    <property type="match status" value="1"/>
</dbReference>